<gene>
    <name evidence="2" type="ordered locus">Oter_0840</name>
</gene>
<reference evidence="2 3" key="1">
    <citation type="journal article" date="2011" name="J. Bacteriol.">
        <title>Genome sequence of the verrucomicrobium Opitutus terrae PB90-1, an abundant inhabitant of rice paddy soil ecosystems.</title>
        <authorList>
            <person name="van Passel M.W."/>
            <person name="Kant R."/>
            <person name="Palva A."/>
            <person name="Copeland A."/>
            <person name="Lucas S."/>
            <person name="Lapidus A."/>
            <person name="Glavina del Rio T."/>
            <person name="Pitluck S."/>
            <person name="Goltsman E."/>
            <person name="Clum A."/>
            <person name="Sun H."/>
            <person name="Schmutz J."/>
            <person name="Larimer F.W."/>
            <person name="Land M.L."/>
            <person name="Hauser L."/>
            <person name="Kyrpides N."/>
            <person name="Mikhailova N."/>
            <person name="Richardson P.P."/>
            <person name="Janssen P.H."/>
            <person name="de Vos W.M."/>
            <person name="Smidt H."/>
        </authorList>
    </citation>
    <scope>NUCLEOTIDE SEQUENCE [LARGE SCALE GENOMIC DNA]</scope>
    <source>
        <strain evidence="3">DSM 11246 / JCM 15787 / PB90-1</strain>
    </source>
</reference>
<dbReference type="GO" id="GO:1901135">
    <property type="term" value="P:carbohydrate derivative metabolic process"/>
    <property type="evidence" value="ECO:0007669"/>
    <property type="project" value="InterPro"/>
</dbReference>
<protein>
    <recommendedName>
        <fullName evidence="1">SIS domain-containing protein</fullName>
    </recommendedName>
</protein>
<dbReference type="Gene3D" id="3.40.50.10490">
    <property type="entry name" value="Glucose-6-phosphate isomerase like protein, domain 1"/>
    <property type="match status" value="1"/>
</dbReference>
<dbReference type="GO" id="GO:0097367">
    <property type="term" value="F:carbohydrate derivative binding"/>
    <property type="evidence" value="ECO:0007669"/>
    <property type="project" value="InterPro"/>
</dbReference>
<dbReference type="RefSeq" id="WP_012373666.1">
    <property type="nucleotide sequence ID" value="NC_010571.1"/>
</dbReference>
<dbReference type="InterPro" id="IPR050099">
    <property type="entry name" value="SIS_GmhA/DiaA_subfam"/>
</dbReference>
<dbReference type="Pfam" id="PF13580">
    <property type="entry name" value="SIS_2"/>
    <property type="match status" value="1"/>
</dbReference>
<dbReference type="STRING" id="452637.Oter_0840"/>
<proteinExistence type="predicted"/>
<evidence type="ECO:0000313" key="2">
    <source>
        <dbReference type="EMBL" id="ACB74128.1"/>
    </source>
</evidence>
<dbReference type="AlphaFoldDB" id="B1ZVN1"/>
<evidence type="ECO:0000259" key="1">
    <source>
        <dbReference type="PROSITE" id="PS51464"/>
    </source>
</evidence>
<dbReference type="PANTHER" id="PTHR30390">
    <property type="entry name" value="SEDOHEPTULOSE 7-PHOSPHATE ISOMERASE / DNAA INITIATOR-ASSOCIATING FACTOR FOR REPLICATION INITIATION"/>
    <property type="match status" value="1"/>
</dbReference>
<accession>B1ZVN1</accession>
<dbReference type="eggNOG" id="COG4821">
    <property type="taxonomic scope" value="Bacteria"/>
</dbReference>
<dbReference type="PROSITE" id="PS51464">
    <property type="entry name" value="SIS"/>
    <property type="match status" value="1"/>
</dbReference>
<sequence>MSLSENYFTRANEMLARAWTSNAPTIAKLAPLIGRSVAQGGVLHTFGSGHSELIAREIIGRAGGLVCVNGIMDPTAGFVENLVGYGTRLIERHDRQYQLLSGETIIVISNSGKNSSPIEIALYAKKKGLTVVGLTALSMSTTYATVHPDGRKLHEVADYVLDNTGVPGDAIVEVQDGIKAGPTSTLIGCSLLNWLMLAVIEWLKTNGHPLPILRSQNVPGAIEHNRALAERYKSRLSRQLA</sequence>
<feature type="domain" description="SIS" evidence="1">
    <location>
        <begin position="33"/>
        <end position="205"/>
    </location>
</feature>
<dbReference type="SUPFAM" id="SSF53697">
    <property type="entry name" value="SIS domain"/>
    <property type="match status" value="1"/>
</dbReference>
<dbReference type="KEGG" id="ote:Oter_0840"/>
<dbReference type="InterPro" id="IPR046348">
    <property type="entry name" value="SIS_dom_sf"/>
</dbReference>
<dbReference type="PANTHER" id="PTHR30390:SF7">
    <property type="entry name" value="PHOSPHOHEPTOSE ISOMERASE"/>
    <property type="match status" value="1"/>
</dbReference>
<evidence type="ECO:0000313" key="3">
    <source>
        <dbReference type="Proteomes" id="UP000007013"/>
    </source>
</evidence>
<keyword evidence="3" id="KW-1185">Reference proteome</keyword>
<name>B1ZVN1_OPITP</name>
<dbReference type="InterPro" id="IPR001347">
    <property type="entry name" value="SIS_dom"/>
</dbReference>
<dbReference type="EMBL" id="CP001032">
    <property type="protein sequence ID" value="ACB74128.1"/>
    <property type="molecule type" value="Genomic_DNA"/>
</dbReference>
<dbReference type="HOGENOM" id="CLU_089975_0_0_0"/>
<organism evidence="2 3">
    <name type="scientific">Opitutus terrae (strain DSM 11246 / JCM 15787 / PB90-1)</name>
    <dbReference type="NCBI Taxonomy" id="452637"/>
    <lineage>
        <taxon>Bacteria</taxon>
        <taxon>Pseudomonadati</taxon>
        <taxon>Verrucomicrobiota</taxon>
        <taxon>Opitutia</taxon>
        <taxon>Opitutales</taxon>
        <taxon>Opitutaceae</taxon>
        <taxon>Opitutus</taxon>
    </lineage>
</organism>
<dbReference type="OrthoDB" id="9805185at2"/>
<dbReference type="Proteomes" id="UP000007013">
    <property type="component" value="Chromosome"/>
</dbReference>
<dbReference type="NCBIfam" id="NF002805">
    <property type="entry name" value="PRK02947.1"/>
    <property type="match status" value="1"/>
</dbReference>